<feature type="domain" description="Schlafen AlbA-2" evidence="1">
    <location>
        <begin position="6"/>
        <end position="111"/>
    </location>
</feature>
<evidence type="ECO:0000313" key="4">
    <source>
        <dbReference type="Proteomes" id="UP000192266"/>
    </source>
</evidence>
<dbReference type="Gene3D" id="3.30.950.30">
    <property type="entry name" value="Schlafen, AAA domain"/>
    <property type="match status" value="1"/>
</dbReference>
<organism evidence="3 4">
    <name type="scientific">Hymenobacter roseosalivarius DSM 11622</name>
    <dbReference type="NCBI Taxonomy" id="645990"/>
    <lineage>
        <taxon>Bacteria</taxon>
        <taxon>Pseudomonadati</taxon>
        <taxon>Bacteroidota</taxon>
        <taxon>Cytophagia</taxon>
        <taxon>Cytophagales</taxon>
        <taxon>Hymenobacteraceae</taxon>
        <taxon>Hymenobacter</taxon>
    </lineage>
</organism>
<dbReference type="EMBL" id="FWWW01000007">
    <property type="protein sequence ID" value="SMB79410.1"/>
    <property type="molecule type" value="Genomic_DNA"/>
</dbReference>
<dbReference type="SUPFAM" id="SSF46785">
    <property type="entry name" value="Winged helix' DNA-binding domain"/>
    <property type="match status" value="1"/>
</dbReference>
<dbReference type="InterPro" id="IPR005471">
    <property type="entry name" value="Tscrpt_reg_IclR_N"/>
</dbReference>
<dbReference type="InterPro" id="IPR007421">
    <property type="entry name" value="Schlafen_AlbA_2_dom"/>
</dbReference>
<evidence type="ECO:0000259" key="2">
    <source>
        <dbReference type="Pfam" id="PF09339"/>
    </source>
</evidence>
<dbReference type="InterPro" id="IPR036388">
    <property type="entry name" value="WH-like_DNA-bd_sf"/>
</dbReference>
<dbReference type="Gene3D" id="3.30.565.60">
    <property type="match status" value="1"/>
</dbReference>
<dbReference type="InterPro" id="IPR038461">
    <property type="entry name" value="Schlafen_AlbA_2_dom_sf"/>
</dbReference>
<dbReference type="Gene3D" id="1.10.10.10">
    <property type="entry name" value="Winged helix-like DNA-binding domain superfamily/Winged helix DNA-binding domain"/>
    <property type="match status" value="1"/>
</dbReference>
<evidence type="ECO:0000259" key="1">
    <source>
        <dbReference type="Pfam" id="PF04326"/>
    </source>
</evidence>
<feature type="domain" description="HTH iclR-type" evidence="2">
    <location>
        <begin position="393"/>
        <end position="429"/>
    </location>
</feature>
<dbReference type="STRING" id="645990.SAMN00120144_3130"/>
<dbReference type="InterPro" id="IPR036390">
    <property type="entry name" value="WH_DNA-bd_sf"/>
</dbReference>
<name>A0A1W1UEC5_9BACT</name>
<sequence>MSTAREQQNIEWKESWREEYFKWICGFANAQGGRIYIGKNDDGQMVGLPNIRKLLEDLPNQVRDLLGILVEVNRHEEGGLEYLEIVVDPYPYPISYRGQYHYRSGSTKQEFKGPALSAFLLQKQGKHWDGVPVPGVTAAALSAEAFDLFRQRAAKSGRVDEQVLHDSREALLENLNLVDGDYLKRAAVLLFHPTPEKFITGAYVKIGFFATDDDLRYQDEVHGPLLLQVERTLDLLQTKYTKAQVRYEGARRRVEEPPFPAAALREALLNALAHKDYSGGTPVQISVYEHHLQFWNEGHLPDSWTVANLLRKHPSKPFNPDVANTLFRAGYIESWGRGTLKILSECRAVHLPAPRFYFEASGFVVAFAEYSPAYWQQQGVRADLVPVLLYTGQHGSVTNTLVQQQLGVSKPTATRYLGELEKGGYLQKTGTRGAGTEYRLIGS</sequence>
<dbReference type="RefSeq" id="WP_084443029.1">
    <property type="nucleotide sequence ID" value="NZ_FWWW01000007.1"/>
</dbReference>
<dbReference type="InterPro" id="IPR038475">
    <property type="entry name" value="RecG_C_sf"/>
</dbReference>
<dbReference type="OrthoDB" id="9807907at2"/>
<proteinExistence type="predicted"/>
<dbReference type="Pfam" id="PF09339">
    <property type="entry name" value="HTH_IclR"/>
    <property type="match status" value="1"/>
</dbReference>
<protein>
    <submittedName>
        <fullName evidence="3">Putative transcriptional regulator</fullName>
    </submittedName>
</protein>
<dbReference type="GO" id="GO:0003677">
    <property type="term" value="F:DNA binding"/>
    <property type="evidence" value="ECO:0007669"/>
    <property type="project" value="InterPro"/>
</dbReference>
<gene>
    <name evidence="3" type="ORF">SAMN00120144_3130</name>
</gene>
<reference evidence="3 4" key="1">
    <citation type="submission" date="2017-04" db="EMBL/GenBank/DDBJ databases">
        <authorList>
            <person name="Afonso C.L."/>
            <person name="Miller P.J."/>
            <person name="Scott M.A."/>
            <person name="Spackman E."/>
            <person name="Goraichik I."/>
            <person name="Dimitrov K.M."/>
            <person name="Suarez D.L."/>
            <person name="Swayne D.E."/>
        </authorList>
    </citation>
    <scope>NUCLEOTIDE SEQUENCE [LARGE SCALE GENOMIC DNA]</scope>
    <source>
        <strain evidence="3 4">DSM 11622</strain>
    </source>
</reference>
<dbReference type="PANTHER" id="PTHR30595:SF6">
    <property type="entry name" value="SCHLAFEN ALBA-2 DOMAIN-CONTAINING PROTEIN"/>
    <property type="match status" value="1"/>
</dbReference>
<dbReference type="AlphaFoldDB" id="A0A1W1UEC5"/>
<evidence type="ECO:0000313" key="3">
    <source>
        <dbReference type="EMBL" id="SMB79410.1"/>
    </source>
</evidence>
<dbReference type="Pfam" id="PF04326">
    <property type="entry name" value="SLFN_AlbA_2"/>
    <property type="match status" value="1"/>
</dbReference>
<dbReference type="Pfam" id="PF13749">
    <property type="entry name" value="HATPase_c_4"/>
    <property type="match status" value="1"/>
</dbReference>
<keyword evidence="4" id="KW-1185">Reference proteome</keyword>
<dbReference type="GO" id="GO:0006355">
    <property type="term" value="P:regulation of DNA-templated transcription"/>
    <property type="evidence" value="ECO:0007669"/>
    <property type="project" value="InterPro"/>
</dbReference>
<dbReference type="Proteomes" id="UP000192266">
    <property type="component" value="Unassembled WGS sequence"/>
</dbReference>
<dbReference type="PANTHER" id="PTHR30595">
    <property type="entry name" value="GLPR-RELATED TRANSCRIPTIONAL REPRESSOR"/>
    <property type="match status" value="1"/>
</dbReference>
<accession>A0A1W1UEC5</accession>